<dbReference type="STRING" id="442562.Rumeso_02257"/>
<name>A0A017HNW0_9RHOB</name>
<evidence type="ECO:0000256" key="1">
    <source>
        <dbReference type="SAM" id="SignalP"/>
    </source>
</evidence>
<evidence type="ECO:0000313" key="3">
    <source>
        <dbReference type="Proteomes" id="UP000019666"/>
    </source>
</evidence>
<evidence type="ECO:0000313" key="2">
    <source>
        <dbReference type="EMBL" id="EYD76182.1"/>
    </source>
</evidence>
<dbReference type="RefSeq" id="WP_051520999.1">
    <property type="nucleotide sequence ID" value="NZ_KK088554.1"/>
</dbReference>
<comment type="caution">
    <text evidence="2">The sequence shown here is derived from an EMBL/GenBank/DDBJ whole genome shotgun (WGS) entry which is preliminary data.</text>
</comment>
<sequence length="181" mass="19591">MRALSLLFILLAVPALAQGVELVTEVRADLDEDGVQETYTLRENGDLVVSEAGWERVVSDAAFVGPVAGQQPSLGISVLGSVLLTSMNEGLGRDRRSMTLTIAHRQGDWRIAGYNYDFYDPMDPDTWGHCDLNLLTGEGVAETNEGPLAPVAPSAPPLWNWRASELPLPMGNICFDGRVVP</sequence>
<dbReference type="AlphaFoldDB" id="A0A017HNW0"/>
<protein>
    <submittedName>
        <fullName evidence="2">Uncharacterized protein</fullName>
    </submittedName>
</protein>
<reference evidence="2 3" key="1">
    <citation type="submission" date="2013-02" db="EMBL/GenBank/DDBJ databases">
        <authorList>
            <person name="Fiebig A."/>
            <person name="Goeker M."/>
            <person name="Klenk H.-P.P."/>
        </authorList>
    </citation>
    <scope>NUCLEOTIDE SEQUENCE [LARGE SCALE GENOMIC DNA]</scope>
    <source>
        <strain evidence="2 3">DSM 19309</strain>
    </source>
</reference>
<dbReference type="EMBL" id="AOSK01000057">
    <property type="protein sequence ID" value="EYD76182.1"/>
    <property type="molecule type" value="Genomic_DNA"/>
</dbReference>
<dbReference type="HOGENOM" id="CLU_1488001_0_0_5"/>
<dbReference type="Proteomes" id="UP000019666">
    <property type="component" value="Unassembled WGS sequence"/>
</dbReference>
<dbReference type="OrthoDB" id="9804182at2"/>
<accession>A0A017HNW0</accession>
<feature type="chain" id="PRO_5001493032" evidence="1">
    <location>
        <begin position="18"/>
        <end position="181"/>
    </location>
</feature>
<feature type="signal peptide" evidence="1">
    <location>
        <begin position="1"/>
        <end position="17"/>
    </location>
</feature>
<proteinExistence type="predicted"/>
<keyword evidence="1" id="KW-0732">Signal</keyword>
<organism evidence="2 3">
    <name type="scientific">Rubellimicrobium mesophilum DSM 19309</name>
    <dbReference type="NCBI Taxonomy" id="442562"/>
    <lineage>
        <taxon>Bacteria</taxon>
        <taxon>Pseudomonadati</taxon>
        <taxon>Pseudomonadota</taxon>
        <taxon>Alphaproteobacteria</taxon>
        <taxon>Rhodobacterales</taxon>
        <taxon>Roseobacteraceae</taxon>
        <taxon>Rubellimicrobium</taxon>
    </lineage>
</organism>
<keyword evidence="3" id="KW-1185">Reference proteome</keyword>
<gene>
    <name evidence="2" type="ORF">Rumeso_02257</name>
</gene>